<gene>
    <name evidence="4" type="primary">LOC111085233</name>
</gene>
<dbReference type="Pfam" id="PF01607">
    <property type="entry name" value="CBM_14"/>
    <property type="match status" value="1"/>
</dbReference>
<name>A0ABM1S4N1_LIMPO</name>
<reference evidence="4" key="1">
    <citation type="submission" date="2025-08" db="UniProtKB">
        <authorList>
            <consortium name="RefSeq"/>
        </authorList>
    </citation>
    <scope>IDENTIFICATION</scope>
    <source>
        <tissue evidence="4">Muscle</tissue>
    </source>
</reference>
<protein>
    <submittedName>
        <fullName evidence="4">Uncharacterized protein LOC111085233</fullName>
    </submittedName>
</protein>
<dbReference type="GeneID" id="111085233"/>
<accession>A0ABM1S4N1</accession>
<keyword evidence="3" id="KW-1185">Reference proteome</keyword>
<keyword evidence="1" id="KW-0732">Signal</keyword>
<evidence type="ECO:0000256" key="1">
    <source>
        <dbReference type="SAM" id="SignalP"/>
    </source>
</evidence>
<evidence type="ECO:0000313" key="4">
    <source>
        <dbReference type="RefSeq" id="XP_022238586.1"/>
    </source>
</evidence>
<evidence type="ECO:0000313" key="3">
    <source>
        <dbReference type="Proteomes" id="UP000694941"/>
    </source>
</evidence>
<dbReference type="InterPro" id="IPR036508">
    <property type="entry name" value="Chitin-bd_dom_sf"/>
</dbReference>
<dbReference type="Gene3D" id="2.170.140.10">
    <property type="entry name" value="Chitin binding domain"/>
    <property type="match status" value="1"/>
</dbReference>
<sequence>MKLLLTVVALLVSVIAQESQYRQGYERVYLPSYGYSHGQKQQQIISQSQAQIQKPEFGPLTTSHDELPVPTEEDPDADGIVGVAGQDYPVFSYVPQTGFSCEGQYPGYYADVDSGCQVFHFCYEEGFQKSFLCPNGSIFNQKTFTCMWWYNVSCQDAPNFYQLNAQLYIIPEPKIITGQVHPAPESPPERHVFVSQPFRPNPVSPPRIPEPPILPPLRHHQVINPSPPKTAKKGIRYVLLKVPVSEDGIPQLGQFQKQASAITHKGYGGLPLVVVSHNSKGY</sequence>
<evidence type="ECO:0000259" key="2">
    <source>
        <dbReference type="PROSITE" id="PS50940"/>
    </source>
</evidence>
<dbReference type="InterPro" id="IPR052976">
    <property type="entry name" value="Scoloptoxin-like"/>
</dbReference>
<dbReference type="RefSeq" id="XP_022238586.1">
    <property type="nucleotide sequence ID" value="XM_022382878.1"/>
</dbReference>
<feature type="domain" description="Chitin-binding type-2" evidence="2">
    <location>
        <begin position="98"/>
        <end position="156"/>
    </location>
</feature>
<dbReference type="PROSITE" id="PS50940">
    <property type="entry name" value="CHIT_BIND_II"/>
    <property type="match status" value="1"/>
</dbReference>
<proteinExistence type="predicted"/>
<feature type="chain" id="PRO_5045312423" evidence="1">
    <location>
        <begin position="17"/>
        <end position="282"/>
    </location>
</feature>
<dbReference type="SUPFAM" id="SSF57625">
    <property type="entry name" value="Invertebrate chitin-binding proteins"/>
    <property type="match status" value="1"/>
</dbReference>
<feature type="signal peptide" evidence="1">
    <location>
        <begin position="1"/>
        <end position="16"/>
    </location>
</feature>
<dbReference type="PANTHER" id="PTHR22933">
    <property type="entry name" value="FI18007P1-RELATED"/>
    <property type="match status" value="1"/>
</dbReference>
<dbReference type="SMART" id="SM00494">
    <property type="entry name" value="ChtBD2"/>
    <property type="match status" value="1"/>
</dbReference>
<organism evidence="3 4">
    <name type="scientific">Limulus polyphemus</name>
    <name type="common">Atlantic horseshoe crab</name>
    <dbReference type="NCBI Taxonomy" id="6850"/>
    <lineage>
        <taxon>Eukaryota</taxon>
        <taxon>Metazoa</taxon>
        <taxon>Ecdysozoa</taxon>
        <taxon>Arthropoda</taxon>
        <taxon>Chelicerata</taxon>
        <taxon>Merostomata</taxon>
        <taxon>Xiphosura</taxon>
        <taxon>Limulidae</taxon>
        <taxon>Limulus</taxon>
    </lineage>
</organism>
<dbReference type="PANTHER" id="PTHR22933:SF43">
    <property type="entry name" value="LP10131P"/>
    <property type="match status" value="1"/>
</dbReference>
<dbReference type="InterPro" id="IPR002557">
    <property type="entry name" value="Chitin-bd_dom"/>
</dbReference>
<dbReference type="Proteomes" id="UP000694941">
    <property type="component" value="Unplaced"/>
</dbReference>